<feature type="domain" description="Nephrocystin 3-like N-terminal" evidence="3">
    <location>
        <begin position="164"/>
        <end position="309"/>
    </location>
</feature>
<evidence type="ECO:0000313" key="5">
    <source>
        <dbReference type="Proteomes" id="UP000541558"/>
    </source>
</evidence>
<feature type="region of interest" description="Disordered" evidence="2">
    <location>
        <begin position="25"/>
        <end position="50"/>
    </location>
</feature>
<name>A0A8H5F6S6_9AGAR</name>
<protein>
    <recommendedName>
        <fullName evidence="3">Nephrocystin 3-like N-terminal domain-containing protein</fullName>
    </recommendedName>
</protein>
<dbReference type="PANTHER" id="PTHR10039:SF14">
    <property type="entry name" value="NACHT DOMAIN-CONTAINING PROTEIN"/>
    <property type="match status" value="1"/>
</dbReference>
<evidence type="ECO:0000256" key="1">
    <source>
        <dbReference type="ARBA" id="ARBA00022737"/>
    </source>
</evidence>
<dbReference type="EMBL" id="JAACJK010000163">
    <property type="protein sequence ID" value="KAF5325900.1"/>
    <property type="molecule type" value="Genomic_DNA"/>
</dbReference>
<feature type="compositionally biased region" description="Basic and acidic residues" evidence="2">
    <location>
        <begin position="41"/>
        <end position="50"/>
    </location>
</feature>
<keyword evidence="1" id="KW-0677">Repeat</keyword>
<comment type="caution">
    <text evidence="4">The sequence shown here is derived from an EMBL/GenBank/DDBJ whole genome shotgun (WGS) entry which is preliminary data.</text>
</comment>
<gene>
    <name evidence="4" type="ORF">D9611_000782</name>
</gene>
<reference evidence="4 5" key="1">
    <citation type="journal article" date="2020" name="ISME J.">
        <title>Uncovering the hidden diversity of litter-decomposition mechanisms in mushroom-forming fungi.</title>
        <authorList>
            <person name="Floudas D."/>
            <person name="Bentzer J."/>
            <person name="Ahren D."/>
            <person name="Johansson T."/>
            <person name="Persson P."/>
            <person name="Tunlid A."/>
        </authorList>
    </citation>
    <scope>NUCLEOTIDE SEQUENCE [LARGE SCALE GENOMIC DNA]</scope>
    <source>
        <strain evidence="4 5">CBS 175.51</strain>
    </source>
</reference>
<sequence length="731" mass="82032">MVAPAVQIADKLDLEFLSKMNMPSAGHGHASVRSNKHNQGHRPDLLSEHWTPEGGGEIERVASFSSSIFSFTFEPPTPIVTNIYLNSLNIQNHSTVSVGHIENGVLGDNYGHITQQGSNESERESFKGAIKNLVKNMESSSVHDASERSDAPKCMPNTRVKVQEEIMSWIHNSGRKQKGILWVTGPAGTGKSAVLGSIADTCKTKGLLAASFCFSPTPHSDERTTKKHLVATLAYQLQEHEGLPDVRRRILSSIDRRPAIFTKNLKEQFSELILNPLREIKQRGPGGSGGAVVPKVIVIDGLDECVAEQYCDSTGDLRAAARPKEDDQREILSVLLRAAKDNTFPFCILLGSRPENAIRHFFTSPDAQGVTRELFLGEQYDPDADITLFYETKLSVVREKFELPETWPAPHEKTTLVKNASGQFVYADTAMRIIEGTPRSGSNNSFSLGTPCHRLKRILASGLSVEGSEPLETLDALYTSVLSTCPEPSLTMKWLRAIRSLKVLSSDSPSGEKDAPPWLVRLILESYPGEERHALGALASLLYVPPSTKRSRELGHAYSFYHKAFLDFIQSRDRCGGLYVSTTEAEDFINLRYFQTLKNHFERIVTRKDFVYMRMEYQSGKMFCFSSKKAFKEAQDALLACDVRQWTWFVAHSRYAYGGHYIIRMFYAVHQWCPWYQPCRPACNHWRQNMLSVLTASGWKVPTAQQLLQTRFSDDVLYDFHPAGISSRRRS</sequence>
<dbReference type="Proteomes" id="UP000541558">
    <property type="component" value="Unassembled WGS sequence"/>
</dbReference>
<evidence type="ECO:0000259" key="3">
    <source>
        <dbReference type="Pfam" id="PF24883"/>
    </source>
</evidence>
<dbReference type="PANTHER" id="PTHR10039">
    <property type="entry name" value="AMELOGENIN"/>
    <property type="match status" value="1"/>
</dbReference>
<dbReference type="OrthoDB" id="2926278at2759"/>
<proteinExistence type="predicted"/>
<evidence type="ECO:0000313" key="4">
    <source>
        <dbReference type="EMBL" id="KAF5325900.1"/>
    </source>
</evidence>
<dbReference type="Pfam" id="PF24883">
    <property type="entry name" value="NPHP3_N"/>
    <property type="match status" value="1"/>
</dbReference>
<dbReference type="InterPro" id="IPR027417">
    <property type="entry name" value="P-loop_NTPase"/>
</dbReference>
<dbReference type="Gene3D" id="3.40.50.300">
    <property type="entry name" value="P-loop containing nucleotide triphosphate hydrolases"/>
    <property type="match status" value="1"/>
</dbReference>
<dbReference type="SUPFAM" id="SSF52540">
    <property type="entry name" value="P-loop containing nucleoside triphosphate hydrolases"/>
    <property type="match status" value="1"/>
</dbReference>
<dbReference type="InterPro" id="IPR056884">
    <property type="entry name" value="NPHP3-like_N"/>
</dbReference>
<organism evidence="4 5">
    <name type="scientific">Ephemerocybe angulata</name>
    <dbReference type="NCBI Taxonomy" id="980116"/>
    <lineage>
        <taxon>Eukaryota</taxon>
        <taxon>Fungi</taxon>
        <taxon>Dikarya</taxon>
        <taxon>Basidiomycota</taxon>
        <taxon>Agaricomycotina</taxon>
        <taxon>Agaricomycetes</taxon>
        <taxon>Agaricomycetidae</taxon>
        <taxon>Agaricales</taxon>
        <taxon>Agaricineae</taxon>
        <taxon>Psathyrellaceae</taxon>
        <taxon>Ephemerocybe</taxon>
    </lineage>
</organism>
<accession>A0A8H5F6S6</accession>
<keyword evidence="5" id="KW-1185">Reference proteome</keyword>
<evidence type="ECO:0000256" key="2">
    <source>
        <dbReference type="SAM" id="MobiDB-lite"/>
    </source>
</evidence>
<dbReference type="AlphaFoldDB" id="A0A8H5F6S6"/>